<protein>
    <submittedName>
        <fullName evidence="2">Uncharacterized protein</fullName>
    </submittedName>
</protein>
<evidence type="ECO:0000313" key="2">
    <source>
        <dbReference type="EMBL" id="SEQ70630.1"/>
    </source>
</evidence>
<name>A0AAJ4W368_MYRPR</name>
<organism evidence="2 3">
    <name type="scientific">Myroides profundi</name>
    <dbReference type="NCBI Taxonomy" id="480520"/>
    <lineage>
        <taxon>Bacteria</taxon>
        <taxon>Pseudomonadati</taxon>
        <taxon>Bacteroidota</taxon>
        <taxon>Flavobacteriia</taxon>
        <taxon>Flavobacteriales</taxon>
        <taxon>Flavobacteriaceae</taxon>
        <taxon>Myroides</taxon>
    </lineage>
</organism>
<reference evidence="2 3" key="1">
    <citation type="submission" date="2016-10" db="EMBL/GenBank/DDBJ databases">
        <authorList>
            <person name="Varghese N."/>
            <person name="Submissions S."/>
        </authorList>
    </citation>
    <scope>NUCLEOTIDE SEQUENCE [LARGE SCALE GENOMIC DNA]</scope>
    <source>
        <strain evidence="3">DSM 19823 / KCTC 23066 / CCTCC M 208030 / D25</strain>
    </source>
</reference>
<gene>
    <name evidence="2" type="ORF">SAMN04488089_105106</name>
</gene>
<dbReference type="RefSeq" id="WP_139177121.1">
    <property type="nucleotide sequence ID" value="NZ_CP010817.1"/>
</dbReference>
<sequence>MKKRLLSVALLMGTMAANAQVGIGTATPNKSAELLIESKNRGLLIPNVALTDTKDKTTITNGNVQSLLVYATKEQKDITPGYYYWDVNVWKRLTADADIPGVVINKFGDILKGGDVTNLIKNIVKTTEGNVIYEGDKLYHITKDGDKVEINFDGVIKAHETLTVLAFDKATGALTYSDEKKTVTTIDIKGAVKSFETVTSITNNVDAGTLIFKDEAGKETVVSIKDLVKKHETITTLVREEAGKYTYTNEAGAESKITVIGDITEVIKGKTDIDLYNVLKQLVNVEQTLTKLVYNTTDRQLAYTDEQNTTHNIDVDALVKENQTLTTLNGGTNIKVTEVKGTNSISYTLDVPTATKEVAGVVKPGSGLDVDKDGNLTVNLETALNGKDLTGNDIIVVTDGKGAVLKTTALSVNEKAIKLENLGGTLNLTQLQAGNAGDVLVVNKDGKIVWSAKDAVTSNSLVLNGTELISTVNGVPATQTLKDKLTTEMLKDGSVTVEKLEAGEGNEGKVPVAQADGTVVYQNISSTNVDGKALTSANELMTVSNTAGVVLKDVVLTINQTKFELNKIGGTLQLTQIEKGGVDTVLVTEKDGTVKWVTKESVVKANETVTSIVDHGNGTFTYTNEKNVPVTFDANTVKVEVKDGVYVFKNKNKEGENVITTIDTNAIASGYNNGVSGLTAENVQAAIDELVNKINIVAGTKGTLSSTDITVTEGKDALLKDVTLEIAKGAVTADKLGADAIDAGKVATVNNDGTVSYNEIKVGDLKEAKNITSSTITVGGEKGSTLKDVTLEITAGTNKGDVLVTGDNGKVEWVSKKDATSNKLEIDGNELVSTVNGVEGKTDLTQAITTPMLKDGAVTSEKLNAGTGVDNRVAVADAKGNVTYQEVSGKSLNGKALTSGSITVLGGNKALLDATQIDVTGGKNKGDVLVTTEKPLKDAANNDVVVDGKTVFVTEWVPANELGNTVTAGNGLTKTTDGKIELGGALDKDTVIKVQSGKELAIEGLHNLGDKVDSTSDKLVVADANGVLKQTSTKDIIADAIAKGNDGTPENELKAKGITGTGITVTGGTNATLKDVTLAITPGTAGQVMITSKDGLTTTWIDQNDILTNNTTNELTSTGNTMTSIVNGVPSKTADIVNSIGNSLDKDNKLVTTVNDKAGEGLDLTPAIQAGQKTTTVKEGSNKVTVVGTTTGKNTEYVVDVDEAKLSLQNIGGQVTNNQIQGGNEGDVLVSTTDDKGNLITKWVTKAEATTNKLEVVGNELVSTVNGVEGKTDLTDKISNGMLQSGSVTADKLGADAIDAGKVATVNADGTVSYKEIKVGDIKDAKNITSSTITVGGEKGSTLKDVTLEITAGTNKGDVLVTGDNGKVEWISKVDATSNTLETKGDKLVSTVNGKPAELKLEGDVILKDGKTEVSKLQGNDLVTTKVQDGEVLSFEGGQWINKVPTVNTDNVTNGKALTSTEKTIAIKGEGATALLKDVQIDVADNAITSAKIIDGEVKTADLADKNVTADKLGADAIDAGKVATVNADGTVSYKEIKVGDIKDAKNITSSTITVGGEKGSTLKDVTLEITAGTNKGDVLVTGDNGKVEWVSKVDATTNTLAKKDGTNGNTIVSTVNGVPAEIALVDKVENKVDGTTITTVVNGVESTSVDLTSVIEAGQKTTSVKNGSDKVTVVTTGAGTKDKNTEYTVDVDEAKLSLQNIGGQVTNNQIQGGKEGDVLVTVKEGEKMITKWITKADATTNKLGVVGNELVSTVNGVEGRTDLTDKISNEMLQGGSVTSDKLSAGEGDDNRVAVADKEGNVTYKTQKEIIEGNTSNKLELTGNSLTSTVNGKSSTVTLTDASIVSSKGITGTGITVTGGANATLKDVTLEITAGTNKGDVLVTGDNGKVEWVSKVDATSNTLEAKGDKLVSTVNGKPAELKLEGDVILKDGKTEVSKLQGIELDAKDPKVGNVLVFDGDKWVNKTPSVDASNVGEGKALSSTENTITISANGATSLLKDVQIDVTNGAINEDKLATNAVTSDKIKDGAVTTDKITGGDNNQVLTTVGTGENAKVEWKKPTVNTTDITGKGNLTSATEELLTVKDGTGVVLQNVSLAVNEGNFNISNMKGDLTVNRIEGGKPNQVLVTEGDKVTWVDNKTFVQANQEKVVVKPADGKVNNSNVIVTPGTNPTTGEKEYTVDVKAAMPKVFYMPPVMFDTSKQGKGKTRNLYNEYVAMFGGAGAIVDTPIEGTRPPMVQSDASATIPVYKKEDLNFFVPYYDPAVFTNVKVDKDGVLTYDIIKKAKYGAFMTVVFVVK</sequence>
<keyword evidence="1" id="KW-0732">Signal</keyword>
<evidence type="ECO:0000256" key="1">
    <source>
        <dbReference type="SAM" id="SignalP"/>
    </source>
</evidence>
<keyword evidence="3" id="KW-1185">Reference proteome</keyword>
<feature type="signal peptide" evidence="1">
    <location>
        <begin position="1"/>
        <end position="19"/>
    </location>
</feature>
<accession>A0AAJ4W368</accession>
<comment type="caution">
    <text evidence="2">The sequence shown here is derived from an EMBL/GenBank/DDBJ whole genome shotgun (WGS) entry which is preliminary data.</text>
</comment>
<dbReference type="KEGG" id="mpw:MPR_2767"/>
<evidence type="ECO:0000313" key="3">
    <source>
        <dbReference type="Proteomes" id="UP000183496"/>
    </source>
</evidence>
<feature type="chain" id="PRO_5042468942" evidence="1">
    <location>
        <begin position="20"/>
        <end position="2297"/>
    </location>
</feature>
<dbReference type="Proteomes" id="UP000183496">
    <property type="component" value="Unassembled WGS sequence"/>
</dbReference>
<dbReference type="EMBL" id="FOFY01000005">
    <property type="protein sequence ID" value="SEQ70630.1"/>
    <property type="molecule type" value="Genomic_DNA"/>
</dbReference>
<proteinExistence type="predicted"/>